<comment type="caution">
    <text evidence="3">The sequence shown here is derived from an EMBL/GenBank/DDBJ whole genome shotgun (WGS) entry which is preliminary data.</text>
</comment>
<organism evidence="3 4">
    <name type="scientific">Folsomia candida</name>
    <name type="common">Springtail</name>
    <dbReference type="NCBI Taxonomy" id="158441"/>
    <lineage>
        <taxon>Eukaryota</taxon>
        <taxon>Metazoa</taxon>
        <taxon>Ecdysozoa</taxon>
        <taxon>Arthropoda</taxon>
        <taxon>Hexapoda</taxon>
        <taxon>Collembola</taxon>
        <taxon>Entomobryomorpha</taxon>
        <taxon>Isotomoidea</taxon>
        <taxon>Isotomidae</taxon>
        <taxon>Proisotominae</taxon>
        <taxon>Folsomia</taxon>
    </lineage>
</organism>
<keyword evidence="4" id="KW-1185">Reference proteome</keyword>
<dbReference type="SUPFAM" id="SSF74924">
    <property type="entry name" value="Cap-Gly domain"/>
    <property type="match status" value="1"/>
</dbReference>
<feature type="compositionally biased region" description="Polar residues" evidence="1">
    <location>
        <begin position="1"/>
        <end position="14"/>
    </location>
</feature>
<dbReference type="InterPro" id="IPR000938">
    <property type="entry name" value="CAP-Gly_domain"/>
</dbReference>
<dbReference type="SMART" id="SM01052">
    <property type="entry name" value="CAP_GLY"/>
    <property type="match status" value="1"/>
</dbReference>
<dbReference type="PROSITE" id="PS00845">
    <property type="entry name" value="CAP_GLY_1"/>
    <property type="match status" value="1"/>
</dbReference>
<dbReference type="EMBL" id="LNIX01000005">
    <property type="protein sequence ID" value="OXA53556.1"/>
    <property type="molecule type" value="Genomic_DNA"/>
</dbReference>
<dbReference type="Gene3D" id="2.30.30.190">
    <property type="entry name" value="CAP Gly-rich-like domain"/>
    <property type="match status" value="1"/>
</dbReference>
<gene>
    <name evidence="3" type="ORF">Fcan01_10130</name>
</gene>
<dbReference type="PANTHER" id="PTHR18916:SF93">
    <property type="entry name" value="RESTIN HOMOLOG"/>
    <property type="match status" value="1"/>
</dbReference>
<evidence type="ECO:0000259" key="2">
    <source>
        <dbReference type="PROSITE" id="PS50245"/>
    </source>
</evidence>
<sequence length="118" mass="13392">MFRRTPSPQSSREGSPNIFPPDTHPKVGNRVIVRSQVGEAKTGILRYVGDVKFAQGCWAGVELFYPQGKNDGSVEGQEYFRCQQKYGLFVPIRKVDWSPMNAMGVNVYEDRIKHETVK</sequence>
<evidence type="ECO:0000313" key="4">
    <source>
        <dbReference type="Proteomes" id="UP000198287"/>
    </source>
</evidence>
<dbReference type="OrthoDB" id="2130750at2759"/>
<dbReference type="PROSITE" id="PS50245">
    <property type="entry name" value="CAP_GLY_2"/>
    <property type="match status" value="1"/>
</dbReference>
<proteinExistence type="predicted"/>
<dbReference type="Pfam" id="PF01302">
    <property type="entry name" value="CAP_GLY"/>
    <property type="match status" value="1"/>
</dbReference>
<dbReference type="STRING" id="158441.A0A226EAA1"/>
<protein>
    <submittedName>
        <fullName evidence="3">Restin</fullName>
    </submittedName>
</protein>
<evidence type="ECO:0000256" key="1">
    <source>
        <dbReference type="SAM" id="MobiDB-lite"/>
    </source>
</evidence>
<accession>A0A226EAA1</accession>
<feature type="domain" description="CAP-Gly" evidence="2">
    <location>
        <begin position="49"/>
        <end position="91"/>
    </location>
</feature>
<feature type="region of interest" description="Disordered" evidence="1">
    <location>
        <begin position="1"/>
        <end position="27"/>
    </location>
</feature>
<dbReference type="PANTHER" id="PTHR18916">
    <property type="entry name" value="DYNACTIN 1-RELATED MICROTUBULE-BINDING"/>
    <property type="match status" value="1"/>
</dbReference>
<evidence type="ECO:0000313" key="3">
    <source>
        <dbReference type="EMBL" id="OXA53556.1"/>
    </source>
</evidence>
<dbReference type="AlphaFoldDB" id="A0A226EAA1"/>
<reference evidence="3 4" key="1">
    <citation type="submission" date="2015-12" db="EMBL/GenBank/DDBJ databases">
        <title>The genome of Folsomia candida.</title>
        <authorList>
            <person name="Faddeeva A."/>
            <person name="Derks M.F."/>
            <person name="Anvar Y."/>
            <person name="Smit S."/>
            <person name="Van Straalen N."/>
            <person name="Roelofs D."/>
        </authorList>
    </citation>
    <scope>NUCLEOTIDE SEQUENCE [LARGE SCALE GENOMIC DNA]</scope>
    <source>
        <strain evidence="3 4">VU population</strain>
        <tissue evidence="3">Whole body</tissue>
    </source>
</reference>
<name>A0A226EAA1_FOLCA</name>
<dbReference type="Proteomes" id="UP000198287">
    <property type="component" value="Unassembled WGS sequence"/>
</dbReference>
<dbReference type="InterPro" id="IPR036859">
    <property type="entry name" value="CAP-Gly_dom_sf"/>
</dbReference>